<dbReference type="Proteomes" id="UP000184465">
    <property type="component" value="Unassembled WGS sequence"/>
</dbReference>
<evidence type="ECO:0000256" key="1">
    <source>
        <dbReference type="SAM" id="Phobius"/>
    </source>
</evidence>
<name>A0A1M6K5R7_PARC5</name>
<reference evidence="3" key="1">
    <citation type="submission" date="2016-11" db="EMBL/GenBank/DDBJ databases">
        <authorList>
            <person name="Varghese N."/>
            <person name="Submissions S."/>
        </authorList>
    </citation>
    <scope>NUCLEOTIDE SEQUENCE [LARGE SCALE GENOMIC DNA]</scope>
    <source>
        <strain evidence="3">DSM 15212 / CIP 107654 / DViRD3</strain>
    </source>
</reference>
<protein>
    <submittedName>
        <fullName evidence="2">Uncharacterized protein</fullName>
    </submittedName>
</protein>
<organism evidence="2 3">
    <name type="scientific">Paramaledivibacter caminithermalis (strain DSM 15212 / CIP 107654 / DViRD3)</name>
    <name type="common">Clostridium caminithermale</name>
    <dbReference type="NCBI Taxonomy" id="1121301"/>
    <lineage>
        <taxon>Bacteria</taxon>
        <taxon>Bacillati</taxon>
        <taxon>Bacillota</taxon>
        <taxon>Clostridia</taxon>
        <taxon>Peptostreptococcales</taxon>
        <taxon>Caminicellaceae</taxon>
        <taxon>Paramaledivibacter</taxon>
    </lineage>
</organism>
<feature type="transmembrane region" description="Helical" evidence="1">
    <location>
        <begin position="12"/>
        <end position="32"/>
    </location>
</feature>
<evidence type="ECO:0000313" key="3">
    <source>
        <dbReference type="Proteomes" id="UP000184465"/>
    </source>
</evidence>
<proteinExistence type="predicted"/>
<keyword evidence="3" id="KW-1185">Reference proteome</keyword>
<dbReference type="EMBL" id="FRAG01000002">
    <property type="protein sequence ID" value="SHJ54281.1"/>
    <property type="molecule type" value="Genomic_DNA"/>
</dbReference>
<accession>A0A1M6K5R7</accession>
<sequence>MGWYLDFVEIIIYLLVMVMMYHLLFNGLFWFVSDGKDVQKVEVINYGNNK</sequence>
<evidence type="ECO:0000313" key="2">
    <source>
        <dbReference type="EMBL" id="SHJ54281.1"/>
    </source>
</evidence>
<keyword evidence="1" id="KW-1133">Transmembrane helix</keyword>
<gene>
    <name evidence="2" type="ORF">SAMN02745912_00275</name>
</gene>
<keyword evidence="1" id="KW-0812">Transmembrane</keyword>
<keyword evidence="1" id="KW-0472">Membrane</keyword>
<dbReference type="AlphaFoldDB" id="A0A1M6K5R7"/>
<dbReference type="STRING" id="1121301.SAMN02745912_00275"/>
<dbReference type="RefSeq" id="WP_165613009.1">
    <property type="nucleotide sequence ID" value="NZ_FRAG01000002.1"/>
</dbReference>